<feature type="non-terminal residue" evidence="7">
    <location>
        <position position="1"/>
    </location>
</feature>
<keyword evidence="4" id="KW-0100">Branched-chain amino acid biosynthesis</keyword>
<accession>A0AA35W616</accession>
<dbReference type="GO" id="GO:0008483">
    <property type="term" value="F:transaminase activity"/>
    <property type="evidence" value="ECO:0007669"/>
    <property type="project" value="UniProtKB-KW"/>
</dbReference>
<dbReference type="InterPro" id="IPR043132">
    <property type="entry name" value="BCAT-like_C"/>
</dbReference>
<dbReference type="PANTHER" id="PTHR42743">
    <property type="entry name" value="AMINO-ACID AMINOTRANSFERASE"/>
    <property type="match status" value="1"/>
</dbReference>
<dbReference type="Pfam" id="PF01063">
    <property type="entry name" value="Aminotran_4"/>
    <property type="match status" value="1"/>
</dbReference>
<dbReference type="GO" id="GO:0008652">
    <property type="term" value="P:amino acid biosynthetic process"/>
    <property type="evidence" value="ECO:0007669"/>
    <property type="project" value="UniProtKB-ARBA"/>
</dbReference>
<dbReference type="Proteomes" id="UP001174909">
    <property type="component" value="Unassembled WGS sequence"/>
</dbReference>
<protein>
    <submittedName>
        <fullName evidence="7">Probable branched-chain-amino-acid aminotransferase</fullName>
    </submittedName>
</protein>
<keyword evidence="8" id="KW-1185">Reference proteome</keyword>
<dbReference type="GO" id="GO:0009082">
    <property type="term" value="P:branched-chain amino acid biosynthetic process"/>
    <property type="evidence" value="ECO:0007669"/>
    <property type="project" value="UniProtKB-KW"/>
</dbReference>
<evidence type="ECO:0000256" key="4">
    <source>
        <dbReference type="ARBA" id="ARBA00023304"/>
    </source>
</evidence>
<dbReference type="InterPro" id="IPR001544">
    <property type="entry name" value="Aminotrans_IV"/>
</dbReference>
<comment type="cofactor">
    <cofactor evidence="1 6">
        <name>pyridoxal 5'-phosphate</name>
        <dbReference type="ChEBI" id="CHEBI:597326"/>
    </cofactor>
</comment>
<dbReference type="SUPFAM" id="SSF56752">
    <property type="entry name" value="D-aminoacid aminotransferase-like PLP-dependent enzymes"/>
    <property type="match status" value="1"/>
</dbReference>
<dbReference type="InterPro" id="IPR036038">
    <property type="entry name" value="Aminotransferase-like"/>
</dbReference>
<evidence type="ECO:0000256" key="3">
    <source>
        <dbReference type="ARBA" id="ARBA00022898"/>
    </source>
</evidence>
<dbReference type="EMBL" id="CASHTH010000599">
    <property type="protein sequence ID" value="CAI8005321.1"/>
    <property type="molecule type" value="Genomic_DNA"/>
</dbReference>
<name>A0AA35W616_GEOBA</name>
<comment type="caution">
    <text evidence="7">The sequence shown here is derived from an EMBL/GenBank/DDBJ whole genome shotgun (WGS) entry which is preliminary data.</text>
</comment>
<sequence length="333" mass="36943">VCLFPGRGGAFGRCPCECDDPCPPLRHRRLRGHPWQLERGTRDHLHFPSARALRTPAPRVPDAHAGHPLQRRRPLQDHRRLVEKNGNRSDVYIRPLAYKSEELVANLKLHEIASDFTLIVVPFGNYLGTENLRCCTSSWRRLEDQMTPTQVKTSANYLNSILAKTESVLAGFDEAILLNQDGHVAEGSGENLFMMRKGKLITPVLEDNPLPGITRDTVMELASEELGIEVVERRIDRTELYLADEVFLTGTAAHLTPVISLDSRPIADGNPGPVSSQLKQMYFDIVLAETPSTCTGAPPQFPTGSRRKLGQALVPARLMADSSIPNLLPVPKE</sequence>
<dbReference type="PANTHER" id="PTHR42743:SF4">
    <property type="entry name" value="BRANCHED-CHAIN-AMINO-ACID AMINOTRANSFERASE-RELATED"/>
    <property type="match status" value="1"/>
</dbReference>
<reference evidence="7" key="1">
    <citation type="submission" date="2023-03" db="EMBL/GenBank/DDBJ databases">
        <authorList>
            <person name="Steffen K."/>
            <person name="Cardenas P."/>
        </authorList>
    </citation>
    <scope>NUCLEOTIDE SEQUENCE</scope>
</reference>
<keyword evidence="7" id="KW-0032">Aminotransferase</keyword>
<dbReference type="InterPro" id="IPR050571">
    <property type="entry name" value="Class-IV_PLP-Dep_Aminotrnsfr"/>
</dbReference>
<gene>
    <name evidence="7" type="ORF">GBAR_LOCUS4149</name>
</gene>
<dbReference type="InterPro" id="IPR043131">
    <property type="entry name" value="BCAT-like_N"/>
</dbReference>
<comment type="similarity">
    <text evidence="2 5">Belongs to the class-IV pyridoxal-phosphate-dependent aminotransferase family.</text>
</comment>
<keyword evidence="7" id="KW-0808">Transferase</keyword>
<dbReference type="Gene3D" id="3.20.10.10">
    <property type="entry name" value="D-amino Acid Aminotransferase, subunit A, domain 2"/>
    <property type="match status" value="1"/>
</dbReference>
<evidence type="ECO:0000313" key="8">
    <source>
        <dbReference type="Proteomes" id="UP001174909"/>
    </source>
</evidence>
<evidence type="ECO:0000256" key="5">
    <source>
        <dbReference type="RuleBase" id="RU004106"/>
    </source>
</evidence>
<keyword evidence="4" id="KW-0028">Amino-acid biosynthesis</keyword>
<dbReference type="InterPro" id="IPR018300">
    <property type="entry name" value="Aminotrans_IV_CS"/>
</dbReference>
<evidence type="ECO:0000256" key="6">
    <source>
        <dbReference type="RuleBase" id="RU004516"/>
    </source>
</evidence>
<keyword evidence="3 6" id="KW-0663">Pyridoxal phosphate</keyword>
<evidence type="ECO:0000256" key="2">
    <source>
        <dbReference type="ARBA" id="ARBA00009320"/>
    </source>
</evidence>
<dbReference type="Gene3D" id="3.30.470.10">
    <property type="match status" value="1"/>
</dbReference>
<evidence type="ECO:0000256" key="1">
    <source>
        <dbReference type="ARBA" id="ARBA00001933"/>
    </source>
</evidence>
<organism evidence="7 8">
    <name type="scientific">Geodia barretti</name>
    <name type="common">Barrett's horny sponge</name>
    <dbReference type="NCBI Taxonomy" id="519541"/>
    <lineage>
        <taxon>Eukaryota</taxon>
        <taxon>Metazoa</taxon>
        <taxon>Porifera</taxon>
        <taxon>Demospongiae</taxon>
        <taxon>Heteroscleromorpha</taxon>
        <taxon>Tetractinellida</taxon>
        <taxon>Astrophorina</taxon>
        <taxon>Geodiidae</taxon>
        <taxon>Geodia</taxon>
    </lineage>
</organism>
<evidence type="ECO:0000313" key="7">
    <source>
        <dbReference type="EMBL" id="CAI8005321.1"/>
    </source>
</evidence>
<proteinExistence type="inferred from homology"/>
<dbReference type="AlphaFoldDB" id="A0AA35W616"/>
<dbReference type="PROSITE" id="PS00770">
    <property type="entry name" value="AA_TRANSFER_CLASS_4"/>
    <property type="match status" value="1"/>
</dbReference>
<dbReference type="FunFam" id="3.20.10.10:FF:000002">
    <property type="entry name" value="D-alanine aminotransferase"/>
    <property type="match status" value="1"/>
</dbReference>